<dbReference type="Proteomes" id="UP000324585">
    <property type="component" value="Unassembled WGS sequence"/>
</dbReference>
<keyword evidence="5" id="KW-0560">Oxidoreductase</keyword>
<evidence type="ECO:0000313" key="8">
    <source>
        <dbReference type="EMBL" id="KAA8494801.1"/>
    </source>
</evidence>
<dbReference type="GO" id="GO:0007584">
    <property type="term" value="P:response to nutrient"/>
    <property type="evidence" value="ECO:0007669"/>
    <property type="project" value="TreeGrafter"/>
</dbReference>
<dbReference type="Pfam" id="PF02779">
    <property type="entry name" value="Transket_pyr"/>
    <property type="match status" value="1"/>
</dbReference>
<dbReference type="GO" id="GO:0009083">
    <property type="term" value="P:branched-chain amino acid catabolic process"/>
    <property type="evidence" value="ECO:0007669"/>
    <property type="project" value="TreeGrafter"/>
</dbReference>
<evidence type="ECO:0000256" key="4">
    <source>
        <dbReference type="ARBA" id="ARBA00022958"/>
    </source>
</evidence>
<dbReference type="Pfam" id="PF02780">
    <property type="entry name" value="Transketolase_C"/>
    <property type="match status" value="1"/>
</dbReference>
<dbReference type="CDD" id="cd07036">
    <property type="entry name" value="TPP_PYR_E1-PDHc-beta_like"/>
    <property type="match status" value="1"/>
</dbReference>
<keyword evidence="4" id="KW-0630">Potassium</keyword>
<dbReference type="EMBL" id="VRMN01000004">
    <property type="protein sequence ID" value="KAA8494801.1"/>
    <property type="molecule type" value="Genomic_DNA"/>
</dbReference>
<accession>A0A5J4YTG3</accession>
<dbReference type="Gene3D" id="3.40.50.970">
    <property type="match status" value="1"/>
</dbReference>
<dbReference type="OMA" id="SEAYYMA"/>
<dbReference type="EC" id="1.2.4.4" evidence="2"/>
<dbReference type="FunFam" id="3.40.50.970:FF:000001">
    <property type="entry name" value="Pyruvate dehydrogenase E1 beta subunit"/>
    <property type="match status" value="1"/>
</dbReference>
<dbReference type="GO" id="GO:0003863">
    <property type="term" value="F:branched-chain 2-oxo acid dehydrogenase activity"/>
    <property type="evidence" value="ECO:0007669"/>
    <property type="project" value="UniProtKB-EC"/>
</dbReference>
<comment type="cofactor">
    <cofactor evidence="1">
        <name>thiamine diphosphate</name>
        <dbReference type="ChEBI" id="CHEBI:58937"/>
    </cofactor>
</comment>
<name>A0A5J4YTG3_PORPP</name>
<dbReference type="Gene3D" id="3.40.50.920">
    <property type="match status" value="1"/>
</dbReference>
<protein>
    <recommendedName>
        <fullName evidence="2">3-methyl-2-oxobutanoate dehydrogenase (2-methylpropanoyl-transferring)</fullName>
        <ecNumber evidence="2">1.2.4.4</ecNumber>
    </recommendedName>
</protein>
<proteinExistence type="predicted"/>
<dbReference type="SMART" id="SM00861">
    <property type="entry name" value="Transket_pyr"/>
    <property type="match status" value="1"/>
</dbReference>
<dbReference type="AlphaFoldDB" id="A0A5J4YTG3"/>
<evidence type="ECO:0000313" key="9">
    <source>
        <dbReference type="Proteomes" id="UP000324585"/>
    </source>
</evidence>
<evidence type="ECO:0000259" key="7">
    <source>
        <dbReference type="SMART" id="SM00861"/>
    </source>
</evidence>
<keyword evidence="3" id="KW-0479">Metal-binding</keyword>
<dbReference type="InterPro" id="IPR009014">
    <property type="entry name" value="Transketo_C/PFOR_II"/>
</dbReference>
<sequence length="399" mass="43677">MTPDAMQALGVRRLCKLAAQLQTPRARQARDWSRGCATGLQQPPLLAVEPGEQGTKSMNLFQAINDALRLSLETDPSAIIFGEDVAFGGVFRCTTGLREKFGADRVFNTPLSEQGICGMAVGYASSGCTAIAEIQFADYIYPAFDQLTNEAAKFRYRSGGQYDCGGLVVRAPCGAVGHGGHYHSQSPEAYFTHTPGLKVVMVRDPISAKGLLRSAVRCKDPVVFFEPKALYRTSIADVPVRDYEIPLGVGQIVRSGDDLTLVAWGNQVNVCLAVAEMAEQELQASCEVIDLMSLLPWDRDLVMNSVRKTGRAIVSHEAPRTSGFGAEIVASIQEHCFYSLEAPVARVTGWDTPFPLVHEAYYLPNKYRMFDSIKQVLGVHDDARKFVKSVLRDHVVAQL</sequence>
<evidence type="ECO:0000256" key="2">
    <source>
        <dbReference type="ARBA" id="ARBA00012277"/>
    </source>
</evidence>
<dbReference type="FunFam" id="3.40.50.920:FF:000001">
    <property type="entry name" value="Pyruvate dehydrogenase E1 beta subunit"/>
    <property type="match status" value="1"/>
</dbReference>
<gene>
    <name evidence="8" type="ORF">FVE85_3042</name>
</gene>
<dbReference type="InterPro" id="IPR029061">
    <property type="entry name" value="THDP-binding"/>
</dbReference>
<evidence type="ECO:0000256" key="1">
    <source>
        <dbReference type="ARBA" id="ARBA00001964"/>
    </source>
</evidence>
<comment type="caution">
    <text evidence="8">The sequence shown here is derived from an EMBL/GenBank/DDBJ whole genome shotgun (WGS) entry which is preliminary data.</text>
</comment>
<dbReference type="PANTHER" id="PTHR42980">
    <property type="entry name" value="2-OXOISOVALERATE DEHYDROGENASE SUBUNIT BETA-RELATED"/>
    <property type="match status" value="1"/>
</dbReference>
<feature type="domain" description="Transketolase-like pyrimidine-binding" evidence="7">
    <location>
        <begin position="58"/>
        <end position="233"/>
    </location>
</feature>
<dbReference type="InterPro" id="IPR033248">
    <property type="entry name" value="Transketolase_C"/>
</dbReference>
<dbReference type="GO" id="GO:0046872">
    <property type="term" value="F:metal ion binding"/>
    <property type="evidence" value="ECO:0007669"/>
    <property type="project" value="UniProtKB-KW"/>
</dbReference>
<comment type="catalytic activity">
    <reaction evidence="6">
        <text>N(6)-[(R)-lipoyl]-L-lysyl-[protein] + 3-methyl-2-oxobutanoate + H(+) = N(6)-[(R)-S(8)-2-methylpropanoyldihydrolipoyl]-L-lysyl-[protein] + CO2</text>
        <dbReference type="Rhea" id="RHEA:13457"/>
        <dbReference type="Rhea" id="RHEA-COMP:10474"/>
        <dbReference type="Rhea" id="RHEA-COMP:10497"/>
        <dbReference type="ChEBI" id="CHEBI:11851"/>
        <dbReference type="ChEBI" id="CHEBI:15378"/>
        <dbReference type="ChEBI" id="CHEBI:16526"/>
        <dbReference type="ChEBI" id="CHEBI:83099"/>
        <dbReference type="ChEBI" id="CHEBI:83142"/>
        <dbReference type="EC" id="1.2.4.4"/>
    </reaction>
    <physiologicalReaction direction="left-to-right" evidence="6">
        <dbReference type="Rhea" id="RHEA:13458"/>
    </physiologicalReaction>
</comment>
<evidence type="ECO:0000256" key="3">
    <source>
        <dbReference type="ARBA" id="ARBA00022723"/>
    </source>
</evidence>
<keyword evidence="9" id="KW-1185">Reference proteome</keyword>
<dbReference type="InterPro" id="IPR005475">
    <property type="entry name" value="Transketolase-like_Pyr-bd"/>
</dbReference>
<dbReference type="OrthoDB" id="878at2759"/>
<dbReference type="SUPFAM" id="SSF52518">
    <property type="entry name" value="Thiamin diphosphate-binding fold (THDP-binding)"/>
    <property type="match status" value="1"/>
</dbReference>
<organism evidence="8 9">
    <name type="scientific">Porphyridium purpureum</name>
    <name type="common">Red alga</name>
    <name type="synonym">Porphyridium cruentum</name>
    <dbReference type="NCBI Taxonomy" id="35688"/>
    <lineage>
        <taxon>Eukaryota</taxon>
        <taxon>Rhodophyta</taxon>
        <taxon>Bangiophyceae</taxon>
        <taxon>Porphyridiales</taxon>
        <taxon>Porphyridiaceae</taxon>
        <taxon>Porphyridium</taxon>
    </lineage>
</organism>
<dbReference type="SUPFAM" id="SSF52922">
    <property type="entry name" value="TK C-terminal domain-like"/>
    <property type="match status" value="1"/>
</dbReference>
<reference evidence="9" key="1">
    <citation type="journal article" date="2019" name="Nat. Commun.">
        <title>Expansion of phycobilisome linker gene families in mesophilic red algae.</title>
        <authorList>
            <person name="Lee J."/>
            <person name="Kim D."/>
            <person name="Bhattacharya D."/>
            <person name="Yoon H.S."/>
        </authorList>
    </citation>
    <scope>NUCLEOTIDE SEQUENCE [LARGE SCALE GENOMIC DNA]</scope>
    <source>
        <strain evidence="9">CCMP 1328</strain>
    </source>
</reference>
<evidence type="ECO:0000256" key="6">
    <source>
        <dbReference type="ARBA" id="ARBA00051764"/>
    </source>
</evidence>
<evidence type="ECO:0000256" key="5">
    <source>
        <dbReference type="ARBA" id="ARBA00023002"/>
    </source>
</evidence>
<dbReference type="PANTHER" id="PTHR42980:SF1">
    <property type="entry name" value="2-OXOISOVALERATE DEHYDROGENASE SUBUNIT BETA, MITOCHONDRIAL"/>
    <property type="match status" value="1"/>
</dbReference>